<dbReference type="PANTHER" id="PTHR13271">
    <property type="entry name" value="UNCHARACTERIZED PUTATIVE METHYLTRANSFERASE"/>
    <property type="match status" value="1"/>
</dbReference>
<accession>A0A3N4K687</accession>
<dbReference type="Proteomes" id="UP000276215">
    <property type="component" value="Unassembled WGS sequence"/>
</dbReference>
<dbReference type="STRING" id="1336337.A0A3N4K687"/>
<keyword evidence="2" id="KW-1185">Reference proteome</keyword>
<proteinExistence type="predicted"/>
<dbReference type="EMBL" id="ML120373">
    <property type="protein sequence ID" value="RPB01435.1"/>
    <property type="molecule type" value="Genomic_DNA"/>
</dbReference>
<dbReference type="Gene3D" id="3.90.1410.10">
    <property type="entry name" value="set domain protein methyltransferase, domain 1"/>
    <property type="match status" value="1"/>
</dbReference>
<protein>
    <submittedName>
        <fullName evidence="1">SET domain-containing protein</fullName>
    </submittedName>
</protein>
<name>A0A3N4K687_9PEZI</name>
<evidence type="ECO:0000313" key="1">
    <source>
        <dbReference type="EMBL" id="RPB01435.1"/>
    </source>
</evidence>
<dbReference type="GO" id="GO:0016279">
    <property type="term" value="F:protein-lysine N-methyltransferase activity"/>
    <property type="evidence" value="ECO:0007669"/>
    <property type="project" value="UniProtKB-ARBA"/>
</dbReference>
<dbReference type="SUPFAM" id="SSF82199">
    <property type="entry name" value="SET domain"/>
    <property type="match status" value="1"/>
</dbReference>
<dbReference type="InterPro" id="IPR046341">
    <property type="entry name" value="SET_dom_sf"/>
</dbReference>
<dbReference type="InterPro" id="IPR050600">
    <property type="entry name" value="SETD3_SETD6_MTase"/>
</dbReference>
<dbReference type="PANTHER" id="PTHR13271:SF137">
    <property type="entry name" value="SET DOMAIN-CONTAINING PROTEIN"/>
    <property type="match status" value="1"/>
</dbReference>
<gene>
    <name evidence="1" type="ORF">L873DRAFT_1788324</name>
</gene>
<organism evidence="1 2">
    <name type="scientific">Choiromyces venosus 120613-1</name>
    <dbReference type="NCBI Taxonomy" id="1336337"/>
    <lineage>
        <taxon>Eukaryota</taxon>
        <taxon>Fungi</taxon>
        <taxon>Dikarya</taxon>
        <taxon>Ascomycota</taxon>
        <taxon>Pezizomycotina</taxon>
        <taxon>Pezizomycetes</taxon>
        <taxon>Pezizales</taxon>
        <taxon>Tuberaceae</taxon>
        <taxon>Choiromyces</taxon>
    </lineage>
</organism>
<dbReference type="OrthoDB" id="341421at2759"/>
<sequence>MTSKPPPPTPATTGPHALFTLWAREHGIRFPKLIPAYLPPAGLGIISTSEITGPSITRQGKTNIVAPGEVIAFTPTSLLLTRENVEDFSPGCGIGRLFGGKRGGGEGLSSHAGFAAAIAREARLLKGGDGGNKWREWMDVWPREEEFGISMPIMWSLEECALLPPSTLRLLEEQKEKFKRDYKMVSEKGFEFSKEEYMWAWIVGLSSLFLQRIHSWKITRWTKFYVLVNTRTLFYKPPLPAYTDLPREDCMALCPFIDYFNHSDDGVLPPSPTIPPQTQLFVTYGCHSNDFLLIEYGFTLPLAKNKWDEVSITPLLLPLLSEEHKRVLASEGFLGEYAFDKEAFCFRTLAAVRLLLIQHPEADASWRKLAAWKDFLAGRDDGERERWAVEERLLGFLRRIEEIGGDALAKVEGLGREGVKEVVRMRWGQVLKMASDVRGNMLGEDGEGRGGRSRLCF</sequence>
<dbReference type="AlphaFoldDB" id="A0A3N4K687"/>
<reference evidence="1 2" key="1">
    <citation type="journal article" date="2018" name="Nat. Ecol. Evol.">
        <title>Pezizomycetes genomes reveal the molecular basis of ectomycorrhizal truffle lifestyle.</title>
        <authorList>
            <person name="Murat C."/>
            <person name="Payen T."/>
            <person name="Noel B."/>
            <person name="Kuo A."/>
            <person name="Morin E."/>
            <person name="Chen J."/>
            <person name="Kohler A."/>
            <person name="Krizsan K."/>
            <person name="Balestrini R."/>
            <person name="Da Silva C."/>
            <person name="Montanini B."/>
            <person name="Hainaut M."/>
            <person name="Levati E."/>
            <person name="Barry K.W."/>
            <person name="Belfiori B."/>
            <person name="Cichocki N."/>
            <person name="Clum A."/>
            <person name="Dockter R.B."/>
            <person name="Fauchery L."/>
            <person name="Guy J."/>
            <person name="Iotti M."/>
            <person name="Le Tacon F."/>
            <person name="Lindquist E.A."/>
            <person name="Lipzen A."/>
            <person name="Malagnac F."/>
            <person name="Mello A."/>
            <person name="Molinier V."/>
            <person name="Miyauchi S."/>
            <person name="Poulain J."/>
            <person name="Riccioni C."/>
            <person name="Rubini A."/>
            <person name="Sitrit Y."/>
            <person name="Splivallo R."/>
            <person name="Traeger S."/>
            <person name="Wang M."/>
            <person name="Zifcakova L."/>
            <person name="Wipf D."/>
            <person name="Zambonelli A."/>
            <person name="Paolocci F."/>
            <person name="Nowrousian M."/>
            <person name="Ottonello S."/>
            <person name="Baldrian P."/>
            <person name="Spatafora J.W."/>
            <person name="Henrissat B."/>
            <person name="Nagy L.G."/>
            <person name="Aury J.M."/>
            <person name="Wincker P."/>
            <person name="Grigoriev I.V."/>
            <person name="Bonfante P."/>
            <person name="Martin F.M."/>
        </authorList>
    </citation>
    <scope>NUCLEOTIDE SEQUENCE [LARGE SCALE GENOMIC DNA]</scope>
    <source>
        <strain evidence="1 2">120613-1</strain>
    </source>
</reference>
<evidence type="ECO:0000313" key="2">
    <source>
        <dbReference type="Proteomes" id="UP000276215"/>
    </source>
</evidence>